<dbReference type="Proteomes" id="UP000235145">
    <property type="component" value="Unassembled WGS sequence"/>
</dbReference>
<evidence type="ECO:0000313" key="2">
    <source>
        <dbReference type="Proteomes" id="UP000235145"/>
    </source>
</evidence>
<organism evidence="1 2">
    <name type="scientific">Lactuca sativa</name>
    <name type="common">Garden lettuce</name>
    <dbReference type="NCBI Taxonomy" id="4236"/>
    <lineage>
        <taxon>Eukaryota</taxon>
        <taxon>Viridiplantae</taxon>
        <taxon>Streptophyta</taxon>
        <taxon>Embryophyta</taxon>
        <taxon>Tracheophyta</taxon>
        <taxon>Spermatophyta</taxon>
        <taxon>Magnoliopsida</taxon>
        <taxon>eudicotyledons</taxon>
        <taxon>Gunneridae</taxon>
        <taxon>Pentapetalae</taxon>
        <taxon>asterids</taxon>
        <taxon>campanulids</taxon>
        <taxon>Asterales</taxon>
        <taxon>Asteraceae</taxon>
        <taxon>Cichorioideae</taxon>
        <taxon>Cichorieae</taxon>
        <taxon>Lactucinae</taxon>
        <taxon>Lactuca</taxon>
    </lineage>
</organism>
<evidence type="ECO:0000313" key="1">
    <source>
        <dbReference type="EMBL" id="KAJ0187422.1"/>
    </source>
</evidence>
<dbReference type="PANTHER" id="PTHR48449:SF1">
    <property type="entry name" value="DUF1985 DOMAIN-CONTAINING PROTEIN"/>
    <property type="match status" value="1"/>
</dbReference>
<proteinExistence type="predicted"/>
<reference evidence="1 2" key="1">
    <citation type="journal article" date="2017" name="Nat. Commun.">
        <title>Genome assembly with in vitro proximity ligation data and whole-genome triplication in lettuce.</title>
        <authorList>
            <person name="Reyes-Chin-Wo S."/>
            <person name="Wang Z."/>
            <person name="Yang X."/>
            <person name="Kozik A."/>
            <person name="Arikit S."/>
            <person name="Song C."/>
            <person name="Xia L."/>
            <person name="Froenicke L."/>
            <person name="Lavelle D.O."/>
            <person name="Truco M.J."/>
            <person name="Xia R."/>
            <person name="Zhu S."/>
            <person name="Xu C."/>
            <person name="Xu H."/>
            <person name="Xu X."/>
            <person name="Cox K."/>
            <person name="Korf I."/>
            <person name="Meyers B.C."/>
            <person name="Michelmore R.W."/>
        </authorList>
    </citation>
    <scope>NUCLEOTIDE SEQUENCE [LARGE SCALE GENOMIC DNA]</scope>
    <source>
        <strain evidence="2">cv. Salinas</strain>
        <tissue evidence="1">Seedlings</tissue>
    </source>
</reference>
<dbReference type="EMBL" id="NBSK02000009">
    <property type="protein sequence ID" value="KAJ0187422.1"/>
    <property type="molecule type" value="Genomic_DNA"/>
</dbReference>
<keyword evidence="2" id="KW-1185">Reference proteome</keyword>
<gene>
    <name evidence="1" type="ORF">LSAT_V11C900486640</name>
</gene>
<accession>A0A9R1UI20</accession>
<protein>
    <submittedName>
        <fullName evidence="1">Uncharacterized protein</fullName>
    </submittedName>
</protein>
<comment type="caution">
    <text evidence="1">The sequence shown here is derived from an EMBL/GenBank/DDBJ whole genome shotgun (WGS) entry which is preliminary data.</text>
</comment>
<name>A0A9R1UI20_LACSA</name>
<sequence>MSYIRFVFAWGSYLWDFTFDDLKDTWNKIDKYFSTLERRQTFKYSISGFTVAFRIWIYEMLPVVRVCGFVLRNNRDTPRMK</sequence>
<dbReference type="PANTHER" id="PTHR48449">
    <property type="entry name" value="DUF1985 DOMAIN-CONTAINING PROTEIN"/>
    <property type="match status" value="1"/>
</dbReference>
<dbReference type="AlphaFoldDB" id="A0A9R1UI20"/>